<sequence length="121" mass="13979">MSRRKRKPVKRLIIQSDSSEEDDDDDDFVPVTKKFIKSEKLSTNEKRLKSPIKKDTDSSSLITDKKEPNPPLPEKQQKLLVTIPPNKDSKTNQNKPLPQPKPYWKPPGQHITIATMRNYSN</sequence>
<reference evidence="2" key="1">
    <citation type="submission" date="2017-05" db="UniProtKB">
        <authorList>
            <consortium name="EnsemblMetazoa"/>
        </authorList>
    </citation>
    <scope>IDENTIFICATION</scope>
</reference>
<feature type="compositionally biased region" description="Acidic residues" evidence="1">
    <location>
        <begin position="18"/>
        <end position="28"/>
    </location>
</feature>
<feature type="compositionally biased region" description="Basic residues" evidence="1">
    <location>
        <begin position="1"/>
        <end position="10"/>
    </location>
</feature>
<protein>
    <submittedName>
        <fullName evidence="2">Uncharacterized protein</fullName>
    </submittedName>
</protein>
<feature type="region of interest" description="Disordered" evidence="1">
    <location>
        <begin position="1"/>
        <end position="121"/>
    </location>
</feature>
<name>A0A1X7UE69_AMPQE</name>
<accession>A0A1X7UE69</accession>
<feature type="compositionally biased region" description="Basic and acidic residues" evidence="1">
    <location>
        <begin position="36"/>
        <end position="68"/>
    </location>
</feature>
<evidence type="ECO:0000256" key="1">
    <source>
        <dbReference type="SAM" id="MobiDB-lite"/>
    </source>
</evidence>
<evidence type="ECO:0000313" key="2">
    <source>
        <dbReference type="EnsemblMetazoa" id="Aqu2.1.26254_001"/>
    </source>
</evidence>
<dbReference type="InParanoid" id="A0A1X7UE69"/>
<proteinExistence type="predicted"/>
<dbReference type="EnsemblMetazoa" id="Aqu2.1.26254_001">
    <property type="protein sequence ID" value="Aqu2.1.26254_001"/>
    <property type="gene ID" value="Aqu2.1.26254"/>
</dbReference>
<organism evidence="2">
    <name type="scientific">Amphimedon queenslandica</name>
    <name type="common">Sponge</name>
    <dbReference type="NCBI Taxonomy" id="400682"/>
    <lineage>
        <taxon>Eukaryota</taxon>
        <taxon>Metazoa</taxon>
        <taxon>Porifera</taxon>
        <taxon>Demospongiae</taxon>
        <taxon>Heteroscleromorpha</taxon>
        <taxon>Haplosclerida</taxon>
        <taxon>Niphatidae</taxon>
        <taxon>Amphimedon</taxon>
    </lineage>
</organism>
<dbReference type="AlphaFoldDB" id="A0A1X7UE69"/>